<dbReference type="Proteomes" id="UP000230084">
    <property type="component" value="Unassembled WGS sequence"/>
</dbReference>
<comment type="caution">
    <text evidence="1">The sequence shown here is derived from an EMBL/GenBank/DDBJ whole genome shotgun (WGS) entry which is preliminary data.</text>
</comment>
<reference evidence="1 2" key="1">
    <citation type="submission" date="2017-09" db="EMBL/GenBank/DDBJ databases">
        <title>Depth-based differentiation of microbial function through sediment-hosted aquifers and enrichment of novel symbionts in the deep terrestrial subsurface.</title>
        <authorList>
            <person name="Probst A.J."/>
            <person name="Ladd B."/>
            <person name="Jarett J.K."/>
            <person name="Geller-Mcgrath D.E."/>
            <person name="Sieber C.M."/>
            <person name="Emerson J.B."/>
            <person name="Anantharaman K."/>
            <person name="Thomas B.C."/>
            <person name="Malmstrom R."/>
            <person name="Stieglmeier M."/>
            <person name="Klingl A."/>
            <person name="Woyke T."/>
            <person name="Ryan C.M."/>
            <person name="Banfield J.F."/>
        </authorList>
    </citation>
    <scope>NUCLEOTIDE SEQUENCE [LARGE SCALE GENOMIC DNA]</scope>
    <source>
        <strain evidence="1">CG10_big_fil_rev_8_21_14_0_10_50_16</strain>
    </source>
</reference>
<dbReference type="AlphaFoldDB" id="A0A2H0RN52"/>
<proteinExistence type="predicted"/>
<evidence type="ECO:0000313" key="1">
    <source>
        <dbReference type="EMBL" id="PIR47972.1"/>
    </source>
</evidence>
<organism evidence="1 2">
    <name type="scientific">Candidatus Uhrbacteria bacterium CG10_big_fil_rev_8_21_14_0_10_50_16</name>
    <dbReference type="NCBI Taxonomy" id="1975039"/>
    <lineage>
        <taxon>Bacteria</taxon>
        <taxon>Candidatus Uhriibacteriota</taxon>
    </lineage>
</organism>
<evidence type="ECO:0000313" key="2">
    <source>
        <dbReference type="Proteomes" id="UP000230084"/>
    </source>
</evidence>
<accession>A0A2H0RN52</accession>
<gene>
    <name evidence="1" type="ORF">COV06_01055</name>
</gene>
<protein>
    <recommendedName>
        <fullName evidence="3">FecR protein domain-containing protein</fullName>
    </recommendedName>
</protein>
<dbReference type="EMBL" id="PCYM01000001">
    <property type="protein sequence ID" value="PIR47972.1"/>
    <property type="molecule type" value="Genomic_DNA"/>
</dbReference>
<name>A0A2H0RN52_9BACT</name>
<sequence length="180" mass="20195">MSIGRSQRALRLFAVLAIPFALWQTLDWSPRPVFLVADATDGVAHLHKEVHLVPGLRILSRATIQTQSLPALLTFEGTSLTLDSRSQVKIKEIATDHLSFFSTRGHVWMTPDRQFTFCTRATCTTSNEPIELFYYTPGEVVEIRAAGEATVTFLDTDYFLHAGDKLTIDELTHDVQTFTP</sequence>
<evidence type="ECO:0008006" key="3">
    <source>
        <dbReference type="Google" id="ProtNLM"/>
    </source>
</evidence>